<proteinExistence type="predicted"/>
<accession>A0A433DGQ4</accession>
<feature type="compositionally biased region" description="Polar residues" evidence="1">
    <location>
        <begin position="52"/>
        <end position="80"/>
    </location>
</feature>
<feature type="region of interest" description="Disordered" evidence="1">
    <location>
        <begin position="48"/>
        <end position="80"/>
    </location>
</feature>
<dbReference type="EMBL" id="RBNI01001788">
    <property type="protein sequence ID" value="RUP49989.1"/>
    <property type="molecule type" value="Genomic_DNA"/>
</dbReference>
<reference evidence="2 3" key="1">
    <citation type="journal article" date="2018" name="New Phytol.">
        <title>Phylogenomics of Endogonaceae and evolution of mycorrhizas within Mucoromycota.</title>
        <authorList>
            <person name="Chang Y."/>
            <person name="Desiro A."/>
            <person name="Na H."/>
            <person name="Sandor L."/>
            <person name="Lipzen A."/>
            <person name="Clum A."/>
            <person name="Barry K."/>
            <person name="Grigoriev I.V."/>
            <person name="Martin F.M."/>
            <person name="Stajich J.E."/>
            <person name="Smith M.E."/>
            <person name="Bonito G."/>
            <person name="Spatafora J.W."/>
        </authorList>
    </citation>
    <scope>NUCLEOTIDE SEQUENCE [LARGE SCALE GENOMIC DNA]</scope>
    <source>
        <strain evidence="2 3">GMNB39</strain>
    </source>
</reference>
<sequence>MSSGNKSKETQLPSNINSGGGSVFLAPVTNTMGSGGAVYYGTVHQDVPLRSNGVSTSPPLQQPGQMAQGQPTEPDSNSFE</sequence>
<dbReference type="AlphaFoldDB" id="A0A433DGQ4"/>
<gene>
    <name evidence="2" type="ORF">BC936DRAFT_140779</name>
</gene>
<dbReference type="Proteomes" id="UP000268093">
    <property type="component" value="Unassembled WGS sequence"/>
</dbReference>
<name>A0A433DGQ4_9FUNG</name>
<comment type="caution">
    <text evidence="2">The sequence shown here is derived from an EMBL/GenBank/DDBJ whole genome shotgun (WGS) entry which is preliminary data.</text>
</comment>
<feature type="compositionally biased region" description="Polar residues" evidence="1">
    <location>
        <begin position="1"/>
        <end position="17"/>
    </location>
</feature>
<evidence type="ECO:0000313" key="2">
    <source>
        <dbReference type="EMBL" id="RUP49989.1"/>
    </source>
</evidence>
<keyword evidence="3" id="KW-1185">Reference proteome</keyword>
<protein>
    <submittedName>
        <fullName evidence="2">Uncharacterized protein</fullName>
    </submittedName>
</protein>
<evidence type="ECO:0000313" key="3">
    <source>
        <dbReference type="Proteomes" id="UP000268093"/>
    </source>
</evidence>
<feature type="region of interest" description="Disordered" evidence="1">
    <location>
        <begin position="1"/>
        <end position="24"/>
    </location>
</feature>
<organism evidence="2 3">
    <name type="scientific">Jimgerdemannia flammicorona</name>
    <dbReference type="NCBI Taxonomy" id="994334"/>
    <lineage>
        <taxon>Eukaryota</taxon>
        <taxon>Fungi</taxon>
        <taxon>Fungi incertae sedis</taxon>
        <taxon>Mucoromycota</taxon>
        <taxon>Mucoromycotina</taxon>
        <taxon>Endogonomycetes</taxon>
        <taxon>Endogonales</taxon>
        <taxon>Endogonaceae</taxon>
        <taxon>Jimgerdemannia</taxon>
    </lineage>
</organism>
<evidence type="ECO:0000256" key="1">
    <source>
        <dbReference type="SAM" id="MobiDB-lite"/>
    </source>
</evidence>